<dbReference type="SMART" id="SM00248">
    <property type="entry name" value="ANK"/>
    <property type="match status" value="13"/>
</dbReference>
<dbReference type="InterPro" id="IPR027417">
    <property type="entry name" value="P-loop_NTPase"/>
</dbReference>
<reference evidence="5 6" key="1">
    <citation type="submission" date="2018-05" db="EMBL/GenBank/DDBJ databases">
        <title>Genome sequencing and assembly of the regulated plant pathogen Lachnellula willkommii and related sister species for the development of diagnostic species identification markers.</title>
        <authorList>
            <person name="Giroux E."/>
            <person name="Bilodeau G."/>
        </authorList>
    </citation>
    <scope>NUCLEOTIDE SEQUENCE [LARGE SCALE GENOMIC DNA]</scope>
    <source>
        <strain evidence="5 6">CBS 268.59</strain>
    </source>
</reference>
<dbReference type="Proteomes" id="UP000469558">
    <property type="component" value="Unassembled WGS sequence"/>
</dbReference>
<evidence type="ECO:0000259" key="4">
    <source>
        <dbReference type="Pfam" id="PF17107"/>
    </source>
</evidence>
<dbReference type="Gene3D" id="3.40.50.300">
    <property type="entry name" value="P-loop containing nucleotide triphosphate hydrolases"/>
    <property type="match status" value="1"/>
</dbReference>
<dbReference type="EMBL" id="QGMK01000204">
    <property type="protein sequence ID" value="TVY83319.1"/>
    <property type="molecule type" value="Genomic_DNA"/>
</dbReference>
<dbReference type="InterPro" id="IPR031352">
    <property type="entry name" value="SesA"/>
</dbReference>
<dbReference type="Gene3D" id="1.25.40.20">
    <property type="entry name" value="Ankyrin repeat-containing domain"/>
    <property type="match status" value="4"/>
</dbReference>
<dbReference type="PROSITE" id="PS50088">
    <property type="entry name" value="ANK_REPEAT"/>
    <property type="match status" value="4"/>
</dbReference>
<keyword evidence="6" id="KW-1185">Reference proteome</keyword>
<dbReference type="InterPro" id="IPR036770">
    <property type="entry name" value="Ankyrin_rpt-contain_sf"/>
</dbReference>
<dbReference type="Pfam" id="PF00023">
    <property type="entry name" value="Ank"/>
    <property type="match status" value="2"/>
</dbReference>
<feature type="repeat" description="ANK" evidence="3">
    <location>
        <begin position="737"/>
        <end position="769"/>
    </location>
</feature>
<feature type="repeat" description="ANK" evidence="3">
    <location>
        <begin position="567"/>
        <end position="593"/>
    </location>
</feature>
<evidence type="ECO:0000256" key="3">
    <source>
        <dbReference type="PROSITE-ProRule" id="PRU00023"/>
    </source>
</evidence>
<keyword evidence="2 3" id="KW-0040">ANK repeat</keyword>
<evidence type="ECO:0000313" key="6">
    <source>
        <dbReference type="Proteomes" id="UP000469558"/>
    </source>
</evidence>
<feature type="domain" description="NACHT-NTPase and P-loop NTPases N-terminal" evidence="4">
    <location>
        <begin position="11"/>
        <end position="136"/>
    </location>
</feature>
<organism evidence="5 6">
    <name type="scientific">Lachnellula suecica</name>
    <dbReference type="NCBI Taxonomy" id="602035"/>
    <lineage>
        <taxon>Eukaryota</taxon>
        <taxon>Fungi</taxon>
        <taxon>Dikarya</taxon>
        <taxon>Ascomycota</taxon>
        <taxon>Pezizomycotina</taxon>
        <taxon>Leotiomycetes</taxon>
        <taxon>Helotiales</taxon>
        <taxon>Lachnaceae</taxon>
        <taxon>Lachnellula</taxon>
    </lineage>
</organism>
<dbReference type="SUPFAM" id="SSF48403">
    <property type="entry name" value="Ankyrin repeat"/>
    <property type="match status" value="2"/>
</dbReference>
<evidence type="ECO:0000313" key="5">
    <source>
        <dbReference type="EMBL" id="TVY83319.1"/>
    </source>
</evidence>
<dbReference type="PROSITE" id="PS50297">
    <property type="entry name" value="ANK_REP_REGION"/>
    <property type="match status" value="4"/>
</dbReference>
<gene>
    <name evidence="5" type="primary">ANK1_1</name>
    <name evidence="5" type="ORF">LSUE1_G004782</name>
</gene>
<protein>
    <submittedName>
        <fullName evidence="5">Ankyrin-1</fullName>
    </submittedName>
</protein>
<dbReference type="OrthoDB" id="341259at2759"/>
<feature type="repeat" description="ANK" evidence="3">
    <location>
        <begin position="464"/>
        <end position="489"/>
    </location>
</feature>
<feature type="repeat" description="ANK" evidence="3">
    <location>
        <begin position="670"/>
        <end position="702"/>
    </location>
</feature>
<dbReference type="PANTHER" id="PTHR24173:SF74">
    <property type="entry name" value="ANKYRIN REPEAT DOMAIN-CONTAINING PROTEIN 16"/>
    <property type="match status" value="1"/>
</dbReference>
<dbReference type="SUPFAM" id="SSF52540">
    <property type="entry name" value="P-loop containing nucleoside triphosphate hydrolases"/>
    <property type="match status" value="1"/>
</dbReference>
<evidence type="ECO:0000256" key="1">
    <source>
        <dbReference type="ARBA" id="ARBA00022737"/>
    </source>
</evidence>
<name>A0A8T9CC22_9HELO</name>
<keyword evidence="1" id="KW-0677">Repeat</keyword>
<dbReference type="Pfam" id="PF17107">
    <property type="entry name" value="SesA"/>
    <property type="match status" value="1"/>
</dbReference>
<dbReference type="InterPro" id="IPR002110">
    <property type="entry name" value="Ankyrin_rpt"/>
</dbReference>
<accession>A0A8T9CC22</accession>
<evidence type="ECO:0000256" key="2">
    <source>
        <dbReference type="ARBA" id="ARBA00023043"/>
    </source>
</evidence>
<dbReference type="AlphaFoldDB" id="A0A8T9CC22"/>
<proteinExistence type="predicted"/>
<sequence length="792" mass="86701">MDPISAIGVAAAVIQFVQFGLQVAKRLDEFNKAHPGEVPRSLQAISIQLPLLLNALSRIKTDDQVGNLDVDTKCILRGVISGCQAQVAEVETMMNEISRTPGEAFKAKIKKVFTSLKYDEKIWAVERNLHTYISVLILHHVVDPNELPPMPAEDTFFDIREQLATPFVERPKLTNELEDWFHDAARSQVKSPTIITLVGPKGVGKTQLALSYCYTAKSLGQFRTAFLIDASTLESLCLGFESMYATIKRSTSGARKDKVNFVREYLNDLWHPWLLILDNYEPTALYNDIIEMLPTRGYGGIILITRCEEASGLGSVVRVPKFLTIQDQAQLNSLLTQEVQNKNINGIKNLVEQGADVDTLIWDQWPCLHRCALFGLFDAVEFLLDEGANPNPPLELRKPLYWAASGGHQSICQLLLDFEDKNGQVSKPVDVQAAFDAASEEGHLDTMRLLVNRRQVAVNNENRYSQTPLQNAAKKGYTDVLKFLLNHGALKEGRLQGEGALVEAASSGHLEIVKILCLEENVNPNCKDSQGLTALCHAAGLRDESFGKGVELTNFLLSCGANPNLVGTDGPLHRAAVHDNIAVIRLLLKHGADPAKDCNGWDPLTNAIKYHSLEAVAVLLAAEVGDAEARIAWLNSSLRYSCRAGDRETILQILNAGADINAVESTGHPKGATPLLLAILGGHVKAAQLLIRRRAKQDLGDEKGRFPLPTAAEMGYDGLVRDMLRAGGDPNMQCGPNKDTALILAAGKKHDKVVKVLLDGGADRMLANKFGDIALDLAEEKGHQETISLLDV</sequence>
<comment type="caution">
    <text evidence="5">The sequence shown here is derived from an EMBL/GenBank/DDBJ whole genome shotgun (WGS) entry which is preliminary data.</text>
</comment>
<dbReference type="PANTHER" id="PTHR24173">
    <property type="entry name" value="ANKYRIN REPEAT CONTAINING"/>
    <property type="match status" value="1"/>
</dbReference>
<dbReference type="Pfam" id="PF12796">
    <property type="entry name" value="Ank_2"/>
    <property type="match status" value="4"/>
</dbReference>